<reference evidence="4" key="2">
    <citation type="submission" date="2010-05" db="EMBL/GenBank/DDBJ databases">
        <title>The genome sequence of Magnaporthe poae strain ATCC 64411.</title>
        <authorList>
            <person name="Ma L.-J."/>
            <person name="Dead R."/>
            <person name="Young S."/>
            <person name="Zeng Q."/>
            <person name="Koehrsen M."/>
            <person name="Alvarado L."/>
            <person name="Berlin A."/>
            <person name="Chapman S.B."/>
            <person name="Chen Z."/>
            <person name="Freedman E."/>
            <person name="Gellesch M."/>
            <person name="Goldberg J."/>
            <person name="Griggs A."/>
            <person name="Gujja S."/>
            <person name="Heilman E.R."/>
            <person name="Heiman D."/>
            <person name="Hepburn T."/>
            <person name="Howarth C."/>
            <person name="Jen D."/>
            <person name="Larson L."/>
            <person name="Mehta T."/>
            <person name="Neiman D."/>
            <person name="Pearson M."/>
            <person name="Roberts A."/>
            <person name="Saif S."/>
            <person name="Shea T."/>
            <person name="Shenoy N."/>
            <person name="Sisk P."/>
            <person name="Stolte C."/>
            <person name="Sykes S."/>
            <person name="Walk T."/>
            <person name="White J."/>
            <person name="Yandava C."/>
            <person name="Haas B."/>
            <person name="Nusbaum C."/>
            <person name="Birren B."/>
        </authorList>
    </citation>
    <scope>NUCLEOTIDE SEQUENCE [LARGE SCALE GENOMIC DNA]</scope>
    <source>
        <strain evidence="4">ATCC 64411 / 73-15</strain>
    </source>
</reference>
<evidence type="ECO:0000313" key="4">
    <source>
        <dbReference type="Proteomes" id="UP000011715"/>
    </source>
</evidence>
<feature type="region of interest" description="Disordered" evidence="1">
    <location>
        <begin position="269"/>
        <end position="298"/>
    </location>
</feature>
<evidence type="ECO:0000256" key="1">
    <source>
        <dbReference type="SAM" id="MobiDB-lite"/>
    </source>
</evidence>
<protein>
    <submittedName>
        <fullName evidence="2 3">Uncharacterized protein</fullName>
    </submittedName>
</protein>
<sequence length="298" mass="32482">MVNGKETAREWSRQGGMLIKGGRGFCQGPEELDPWGGSAAYGWGVCVSVGRDRRNNTTLALPNGVEEMQRTQSSGWEGGRESPAGQLETENWNDRGEDLQARGGKRQREEIRWHWWDISRHNARVPKGRDPSILATGCWQDVADDSPAEEGYYRTGLNKLRFATDGASRECDGEPVTVSAEDTPPWDRGHQWNGKMAVQDCLIGQTVMRPVGWAFSAKSSLIERTATAVVWLERAPGGWRTPRQEGRGDDHKPHSHWTGRIGAAETAIGGHAPGQQSLDAATSSQPGPSPAVMGCGGV</sequence>
<dbReference type="VEuPathDB" id="FungiDB:MAPG_03833"/>
<proteinExistence type="predicted"/>
<dbReference type="EMBL" id="GL876968">
    <property type="protein sequence ID" value="KLU84797.1"/>
    <property type="molecule type" value="Genomic_DNA"/>
</dbReference>
<reference evidence="3" key="4">
    <citation type="journal article" date="2015" name="G3 (Bethesda)">
        <title>Genome sequences of three phytopathogenic species of the Magnaporthaceae family of fungi.</title>
        <authorList>
            <person name="Okagaki L.H."/>
            <person name="Nunes C.C."/>
            <person name="Sailsbery J."/>
            <person name="Clay B."/>
            <person name="Brown D."/>
            <person name="John T."/>
            <person name="Oh Y."/>
            <person name="Young N."/>
            <person name="Fitzgerald M."/>
            <person name="Haas B.J."/>
            <person name="Zeng Q."/>
            <person name="Young S."/>
            <person name="Adiconis X."/>
            <person name="Fan L."/>
            <person name="Levin J.Z."/>
            <person name="Mitchell T.K."/>
            <person name="Okubara P.A."/>
            <person name="Farman M.L."/>
            <person name="Kohn L.M."/>
            <person name="Birren B."/>
            <person name="Ma L.-J."/>
            <person name="Dean R.A."/>
        </authorList>
    </citation>
    <scope>NUCLEOTIDE SEQUENCE</scope>
    <source>
        <strain evidence="3">ATCC 64411 / 73-15</strain>
    </source>
</reference>
<reference evidence="2" key="1">
    <citation type="submission" date="2010-05" db="EMBL/GenBank/DDBJ databases">
        <title>The Genome Sequence of Magnaporthe poae strain ATCC 64411.</title>
        <authorList>
            <consortium name="The Broad Institute Genome Sequencing Platform"/>
            <consortium name="Broad Institute Genome Sequencing Center for Infectious Disease"/>
            <person name="Ma L.-J."/>
            <person name="Dead R."/>
            <person name="Young S."/>
            <person name="Zeng Q."/>
            <person name="Koehrsen M."/>
            <person name="Alvarado L."/>
            <person name="Berlin A."/>
            <person name="Chapman S.B."/>
            <person name="Chen Z."/>
            <person name="Freedman E."/>
            <person name="Gellesch M."/>
            <person name="Goldberg J."/>
            <person name="Griggs A."/>
            <person name="Gujja S."/>
            <person name="Heilman E.R."/>
            <person name="Heiman D."/>
            <person name="Hepburn T."/>
            <person name="Howarth C."/>
            <person name="Jen D."/>
            <person name="Larson L."/>
            <person name="Mehta T."/>
            <person name="Neiman D."/>
            <person name="Pearson M."/>
            <person name="Roberts A."/>
            <person name="Saif S."/>
            <person name="Shea T."/>
            <person name="Shenoy N."/>
            <person name="Sisk P."/>
            <person name="Stolte C."/>
            <person name="Sykes S."/>
            <person name="Walk T."/>
            <person name="White J."/>
            <person name="Yandava C."/>
            <person name="Haas B."/>
            <person name="Nusbaum C."/>
            <person name="Birren B."/>
        </authorList>
    </citation>
    <scope>NUCLEOTIDE SEQUENCE</scope>
    <source>
        <strain evidence="2">ATCC 64411</strain>
    </source>
</reference>
<reference evidence="2" key="3">
    <citation type="submission" date="2011-03" db="EMBL/GenBank/DDBJ databases">
        <title>Annotation of Magnaporthe poae ATCC 64411.</title>
        <authorList>
            <person name="Ma L.-J."/>
            <person name="Dead R."/>
            <person name="Young S.K."/>
            <person name="Zeng Q."/>
            <person name="Gargeya S."/>
            <person name="Fitzgerald M."/>
            <person name="Haas B."/>
            <person name="Abouelleil A."/>
            <person name="Alvarado L."/>
            <person name="Arachchi H.M."/>
            <person name="Berlin A."/>
            <person name="Brown A."/>
            <person name="Chapman S.B."/>
            <person name="Chen Z."/>
            <person name="Dunbar C."/>
            <person name="Freedman E."/>
            <person name="Gearin G."/>
            <person name="Gellesch M."/>
            <person name="Goldberg J."/>
            <person name="Griggs A."/>
            <person name="Gujja S."/>
            <person name="Heiman D."/>
            <person name="Howarth C."/>
            <person name="Larson L."/>
            <person name="Lui A."/>
            <person name="MacDonald P.J.P."/>
            <person name="Mehta T."/>
            <person name="Montmayeur A."/>
            <person name="Murphy C."/>
            <person name="Neiman D."/>
            <person name="Pearson M."/>
            <person name="Priest M."/>
            <person name="Roberts A."/>
            <person name="Saif S."/>
            <person name="Shea T."/>
            <person name="Shenoy N."/>
            <person name="Sisk P."/>
            <person name="Stolte C."/>
            <person name="Sykes S."/>
            <person name="Yandava C."/>
            <person name="Wortman J."/>
            <person name="Nusbaum C."/>
            <person name="Birren B."/>
        </authorList>
    </citation>
    <scope>NUCLEOTIDE SEQUENCE</scope>
    <source>
        <strain evidence="2">ATCC 64411</strain>
    </source>
</reference>
<name>A0A0C4DV33_MAGP6</name>
<evidence type="ECO:0000313" key="2">
    <source>
        <dbReference type="EMBL" id="KLU84797.1"/>
    </source>
</evidence>
<dbReference type="EnsemblFungi" id="MAPG_03833T0">
    <property type="protein sequence ID" value="MAPG_03833T0"/>
    <property type="gene ID" value="MAPG_03833"/>
</dbReference>
<gene>
    <name evidence="2" type="ORF">MAPG_03833</name>
</gene>
<reference evidence="3" key="5">
    <citation type="submission" date="2015-06" db="UniProtKB">
        <authorList>
            <consortium name="EnsemblFungi"/>
        </authorList>
    </citation>
    <scope>IDENTIFICATION</scope>
    <source>
        <strain evidence="3">ATCC 64411</strain>
    </source>
</reference>
<feature type="compositionally biased region" description="Polar residues" evidence="1">
    <location>
        <begin position="274"/>
        <end position="286"/>
    </location>
</feature>
<feature type="region of interest" description="Disordered" evidence="1">
    <location>
        <begin position="65"/>
        <end position="91"/>
    </location>
</feature>
<accession>A0A0C4DV33</accession>
<keyword evidence="4" id="KW-1185">Reference proteome</keyword>
<evidence type="ECO:0000313" key="3">
    <source>
        <dbReference type="EnsemblFungi" id="MAPG_03833T0"/>
    </source>
</evidence>
<organism evidence="3 4">
    <name type="scientific">Magnaporthiopsis poae (strain ATCC 64411 / 73-15)</name>
    <name type="common">Kentucky bluegrass fungus</name>
    <name type="synonym">Magnaporthe poae</name>
    <dbReference type="NCBI Taxonomy" id="644358"/>
    <lineage>
        <taxon>Eukaryota</taxon>
        <taxon>Fungi</taxon>
        <taxon>Dikarya</taxon>
        <taxon>Ascomycota</taxon>
        <taxon>Pezizomycotina</taxon>
        <taxon>Sordariomycetes</taxon>
        <taxon>Sordariomycetidae</taxon>
        <taxon>Magnaporthales</taxon>
        <taxon>Magnaporthaceae</taxon>
        <taxon>Magnaporthiopsis</taxon>
    </lineage>
</organism>
<feature type="region of interest" description="Disordered" evidence="1">
    <location>
        <begin position="167"/>
        <end position="186"/>
    </location>
</feature>
<dbReference type="AlphaFoldDB" id="A0A0C4DV33"/>
<dbReference type="Proteomes" id="UP000011715">
    <property type="component" value="Unassembled WGS sequence"/>
</dbReference>
<dbReference type="EMBL" id="ADBL01000908">
    <property type="status" value="NOT_ANNOTATED_CDS"/>
    <property type="molecule type" value="Genomic_DNA"/>
</dbReference>